<name>A0A232EXX9_9HYME</name>
<evidence type="ECO:0000256" key="8">
    <source>
        <dbReference type="SAM" id="Phobius"/>
    </source>
</evidence>
<dbReference type="PANTHER" id="PTHR16318:SF0">
    <property type="entry name" value="GAMMA-SECRETASE SUBUNIT PEN-2"/>
    <property type="match status" value="1"/>
</dbReference>
<dbReference type="OrthoDB" id="524898at2759"/>
<evidence type="ECO:0000256" key="3">
    <source>
        <dbReference type="ARBA" id="ARBA00018306"/>
    </source>
</evidence>
<proteinExistence type="inferred from homology"/>
<evidence type="ECO:0000313" key="10">
    <source>
        <dbReference type="Proteomes" id="UP000215335"/>
    </source>
</evidence>
<keyword evidence="7 8" id="KW-0472">Membrane</keyword>
<dbReference type="Pfam" id="PF10251">
    <property type="entry name" value="PEN-2"/>
    <property type="match status" value="1"/>
</dbReference>
<keyword evidence="6 8" id="KW-1133">Transmembrane helix</keyword>
<evidence type="ECO:0000256" key="1">
    <source>
        <dbReference type="ARBA" id="ARBA00004141"/>
    </source>
</evidence>
<keyword evidence="10" id="KW-1185">Reference proteome</keyword>
<protein>
    <recommendedName>
        <fullName evidence="3">Gamma-secretase subunit PEN-2</fullName>
    </recommendedName>
</protein>
<evidence type="ECO:0000256" key="6">
    <source>
        <dbReference type="ARBA" id="ARBA00022989"/>
    </source>
</evidence>
<keyword evidence="4 8" id="KW-0812">Transmembrane</keyword>
<dbReference type="InterPro" id="IPR019379">
    <property type="entry name" value="Gamma_Secretase_Asp_P_PEN2"/>
</dbReference>
<comment type="caution">
    <text evidence="9">The sequence shown here is derived from an EMBL/GenBank/DDBJ whole genome shotgun (WGS) entry which is preliminary data.</text>
</comment>
<comment type="similarity">
    <text evidence="2">Belongs to the PEN-2 family.</text>
</comment>
<dbReference type="GO" id="GO:0007220">
    <property type="term" value="P:Notch receptor processing"/>
    <property type="evidence" value="ECO:0007669"/>
    <property type="project" value="TreeGrafter"/>
</dbReference>
<reference evidence="9 10" key="1">
    <citation type="journal article" date="2017" name="Curr. Biol.">
        <title>The Evolution of Venom by Co-option of Single-Copy Genes.</title>
        <authorList>
            <person name="Martinson E.O."/>
            <person name="Mrinalini"/>
            <person name="Kelkar Y.D."/>
            <person name="Chang C.H."/>
            <person name="Werren J.H."/>
        </authorList>
    </citation>
    <scope>NUCLEOTIDE SEQUENCE [LARGE SCALE GENOMIC DNA]</scope>
    <source>
        <strain evidence="9 10">Alberta</strain>
        <tissue evidence="9">Whole body</tissue>
    </source>
</reference>
<evidence type="ECO:0000256" key="7">
    <source>
        <dbReference type="ARBA" id="ARBA00023136"/>
    </source>
</evidence>
<feature type="transmembrane region" description="Helical" evidence="8">
    <location>
        <begin position="12"/>
        <end position="36"/>
    </location>
</feature>
<organism evidence="9 10">
    <name type="scientific">Trichomalopsis sarcophagae</name>
    <dbReference type="NCBI Taxonomy" id="543379"/>
    <lineage>
        <taxon>Eukaryota</taxon>
        <taxon>Metazoa</taxon>
        <taxon>Ecdysozoa</taxon>
        <taxon>Arthropoda</taxon>
        <taxon>Hexapoda</taxon>
        <taxon>Insecta</taxon>
        <taxon>Pterygota</taxon>
        <taxon>Neoptera</taxon>
        <taxon>Endopterygota</taxon>
        <taxon>Hymenoptera</taxon>
        <taxon>Apocrita</taxon>
        <taxon>Proctotrupomorpha</taxon>
        <taxon>Chalcidoidea</taxon>
        <taxon>Pteromalidae</taxon>
        <taxon>Pteromalinae</taxon>
        <taxon>Trichomalopsis</taxon>
    </lineage>
</organism>
<dbReference type="Proteomes" id="UP000215335">
    <property type="component" value="Unassembled WGS sequence"/>
</dbReference>
<gene>
    <name evidence="9" type="ORF">TSAR_010886</name>
</gene>
<feature type="transmembrane region" description="Helical" evidence="8">
    <location>
        <begin position="56"/>
        <end position="78"/>
    </location>
</feature>
<accession>A0A232EXX9</accession>
<dbReference type="GO" id="GO:0070765">
    <property type="term" value="C:gamma-secretase complex"/>
    <property type="evidence" value="ECO:0007669"/>
    <property type="project" value="TreeGrafter"/>
</dbReference>
<evidence type="ECO:0000256" key="5">
    <source>
        <dbReference type="ARBA" id="ARBA00022976"/>
    </source>
</evidence>
<evidence type="ECO:0000256" key="4">
    <source>
        <dbReference type="ARBA" id="ARBA00022692"/>
    </source>
</evidence>
<dbReference type="GO" id="GO:0007219">
    <property type="term" value="P:Notch signaling pathway"/>
    <property type="evidence" value="ECO:0007669"/>
    <property type="project" value="UniProtKB-KW"/>
</dbReference>
<dbReference type="AlphaFoldDB" id="A0A232EXX9"/>
<keyword evidence="5" id="KW-0914">Notch signaling pathway</keyword>
<dbReference type="PANTHER" id="PTHR16318">
    <property type="entry name" value="GAMMA-SECRETASE SUBUNIT PEN-2"/>
    <property type="match status" value="1"/>
</dbReference>
<evidence type="ECO:0000256" key="2">
    <source>
        <dbReference type="ARBA" id="ARBA00009607"/>
    </source>
</evidence>
<dbReference type="STRING" id="543379.A0A232EXX9"/>
<sequence>MDLAKMPNERKLYLCKCYFFAGFAMLPFLWAVNAIWFAKQAFIVPHFEEQKQIRKYVTFSAIGALISFAAYLTWIIMFQIHRAEWGEFADSISYILPAGIP</sequence>
<dbReference type="EMBL" id="NNAY01001679">
    <property type="protein sequence ID" value="OXU23242.1"/>
    <property type="molecule type" value="Genomic_DNA"/>
</dbReference>
<comment type="subcellular location">
    <subcellularLocation>
        <location evidence="1">Membrane</location>
        <topology evidence="1">Multi-pass membrane protein</topology>
    </subcellularLocation>
</comment>
<evidence type="ECO:0000313" key="9">
    <source>
        <dbReference type="EMBL" id="OXU23242.1"/>
    </source>
</evidence>